<accession>A0A8H7AJF9</accession>
<sequence>MTSDPSQVYRNIKALVTIFGELDNLVIEASREARHPSTLPVPITEGELCTLEASRHDCYNSNYGMVNMLRLLEEMPNLKPIWQSAMLSIIKLASWTIGTRDESSWKFRLTQISNVGDRAWRLVVPCTNTMTGGADTINGIIEKFALLDDTLDQLLPAFGISSQRQRFSDELRDTLYALIAISKPLGTQPTYPLQQCNKSILLNRKYDSGGKDKLQMHLQVHSLLLIRRPLLFYQDLRRTTGTLPSPPLLPSLQC</sequence>
<keyword evidence="2" id="KW-1185">Reference proteome</keyword>
<dbReference type="Proteomes" id="UP000606974">
    <property type="component" value="Unassembled WGS sequence"/>
</dbReference>
<dbReference type="EMBL" id="JAACFV010000043">
    <property type="protein sequence ID" value="KAF7509264.1"/>
    <property type="molecule type" value="Genomic_DNA"/>
</dbReference>
<protein>
    <submittedName>
        <fullName evidence="1">Uncharacterized protein</fullName>
    </submittedName>
</protein>
<reference evidence="1" key="1">
    <citation type="submission" date="2020-02" db="EMBL/GenBank/DDBJ databases">
        <authorList>
            <person name="Palmer J.M."/>
        </authorList>
    </citation>
    <scope>NUCLEOTIDE SEQUENCE</scope>
    <source>
        <strain evidence="1">EPUS1.4</strain>
        <tissue evidence="1">Thallus</tissue>
    </source>
</reference>
<evidence type="ECO:0000313" key="2">
    <source>
        <dbReference type="Proteomes" id="UP000606974"/>
    </source>
</evidence>
<dbReference type="AlphaFoldDB" id="A0A8H7AJF9"/>
<name>A0A8H7AJF9_9EURO</name>
<evidence type="ECO:0000313" key="1">
    <source>
        <dbReference type="EMBL" id="KAF7509264.1"/>
    </source>
</evidence>
<gene>
    <name evidence="1" type="ORF">GJ744_008158</name>
</gene>
<organism evidence="1 2">
    <name type="scientific">Endocarpon pusillum</name>
    <dbReference type="NCBI Taxonomy" id="364733"/>
    <lineage>
        <taxon>Eukaryota</taxon>
        <taxon>Fungi</taxon>
        <taxon>Dikarya</taxon>
        <taxon>Ascomycota</taxon>
        <taxon>Pezizomycotina</taxon>
        <taxon>Eurotiomycetes</taxon>
        <taxon>Chaetothyriomycetidae</taxon>
        <taxon>Verrucariales</taxon>
        <taxon>Verrucariaceae</taxon>
        <taxon>Endocarpon</taxon>
    </lineage>
</organism>
<comment type="caution">
    <text evidence="1">The sequence shown here is derived from an EMBL/GenBank/DDBJ whole genome shotgun (WGS) entry which is preliminary data.</text>
</comment>
<proteinExistence type="predicted"/>